<sequence length="657" mass="71880">MRMVGDMHISLLSRPLIWRAELSGCTPGCMGSAAIQRWRRRHDKARFVDWSGVGQFSLALCGGVVSFFFTNDNSNREDEPLLADKERQAVNILVDLFERRAPVSFYEGEPLKALATLAYSDINHLQLSAATAFSEISEMDARPVSREALEPILYLLQSPDIKVQHSASAALGNLAVNIENKLLIVRMGGLEPLIRQMLSPNIDAQINSVGCITNLATADENKMRIAKSGALLPLTRLARSREIRVQRNAAGALLNMTHSIEHRQQLIAAGAVPVLVELLASDDPELQYYVTTALSNIAVDEGSRQLLRDTQPTLVDALIHFVQSSTIKVQCQAILTLRNLASDEEYQLQIIKAGGLDSLLPLLHSTYDPLVVSASACLRNLSIHPENEEPILNSGVLPLLVNLITQSGNDEVQCHVISALRNLVANNDADKTPFAEAGLFDHMKIVLSDQNSSEVVIGEMAAALSVFVLDDSLWPYVLSGGFLELLVPLTRSHIVELQYNACATISSLAGKTSESSEACARLVQVWDKPDGGMQSYLAAFLAVDEGMDPLLRSVAIWTVMMLLESESPELVQLVLAHPSIIKNIDKIAQMGSLSETDPRLSAYTSDGGLRNSRGFDSEGYSPEDGDLSDENEDDDDIYQRLESMAQDVVALVQNLDR</sequence>
<evidence type="ECO:0000313" key="1">
    <source>
        <dbReference type="EMBL" id="KAJ2900415.1"/>
    </source>
</evidence>
<evidence type="ECO:0000313" key="2">
    <source>
        <dbReference type="Proteomes" id="UP001139981"/>
    </source>
</evidence>
<reference evidence="1" key="1">
    <citation type="submission" date="2022-07" db="EMBL/GenBank/DDBJ databases">
        <title>Phylogenomic reconstructions and comparative analyses of Kickxellomycotina fungi.</title>
        <authorList>
            <person name="Reynolds N.K."/>
            <person name="Stajich J.E."/>
            <person name="Barry K."/>
            <person name="Grigoriev I.V."/>
            <person name="Crous P."/>
            <person name="Smith M.E."/>
        </authorList>
    </citation>
    <scope>NUCLEOTIDE SEQUENCE</scope>
    <source>
        <strain evidence="1">CBS 190363</strain>
    </source>
</reference>
<gene>
    <name evidence="1" type="primary">VAC8_1</name>
    <name evidence="1" type="ORF">IWW38_000468</name>
</gene>
<organism evidence="1 2">
    <name type="scientific">Coemansia aciculifera</name>
    <dbReference type="NCBI Taxonomy" id="417176"/>
    <lineage>
        <taxon>Eukaryota</taxon>
        <taxon>Fungi</taxon>
        <taxon>Fungi incertae sedis</taxon>
        <taxon>Zoopagomycota</taxon>
        <taxon>Kickxellomycotina</taxon>
        <taxon>Kickxellomycetes</taxon>
        <taxon>Kickxellales</taxon>
        <taxon>Kickxellaceae</taxon>
        <taxon>Coemansia</taxon>
    </lineage>
</organism>
<accession>A0ACC1M9N6</accession>
<dbReference type="Proteomes" id="UP001139981">
    <property type="component" value="Unassembled WGS sequence"/>
</dbReference>
<keyword evidence="2" id="KW-1185">Reference proteome</keyword>
<proteinExistence type="predicted"/>
<dbReference type="EMBL" id="JANBVB010000005">
    <property type="protein sequence ID" value="KAJ2900415.1"/>
    <property type="molecule type" value="Genomic_DNA"/>
</dbReference>
<protein>
    <submittedName>
        <fullName evidence="1">Vacuolar protein 8</fullName>
    </submittedName>
</protein>
<comment type="caution">
    <text evidence="1">The sequence shown here is derived from an EMBL/GenBank/DDBJ whole genome shotgun (WGS) entry which is preliminary data.</text>
</comment>
<name>A0ACC1M9N6_9FUNG</name>